<evidence type="ECO:0000256" key="6">
    <source>
        <dbReference type="ARBA" id="ARBA00023601"/>
    </source>
</evidence>
<organism evidence="7 8">
    <name type="scientific">Chthoniobacter flavus Ellin428</name>
    <dbReference type="NCBI Taxonomy" id="497964"/>
    <lineage>
        <taxon>Bacteria</taxon>
        <taxon>Pseudomonadati</taxon>
        <taxon>Verrucomicrobiota</taxon>
        <taxon>Spartobacteria</taxon>
        <taxon>Chthoniobacterales</taxon>
        <taxon>Chthoniobacteraceae</taxon>
        <taxon>Chthoniobacter</taxon>
    </lineage>
</organism>
<dbReference type="SFLD" id="SFLDG01067">
    <property type="entry name" value="SPASM/twitch_domain_containing"/>
    <property type="match status" value="1"/>
</dbReference>
<dbReference type="NCBIfam" id="TIGR04085">
    <property type="entry name" value="rSAM_more_4Fe4S"/>
    <property type="match status" value="1"/>
</dbReference>
<dbReference type="InterPro" id="IPR023867">
    <property type="entry name" value="Sulphatase_maturase_rSAM"/>
</dbReference>
<gene>
    <name evidence="7" type="ORF">CfE428DRAFT_6217</name>
</gene>
<evidence type="ECO:0000256" key="3">
    <source>
        <dbReference type="ARBA" id="ARBA00022723"/>
    </source>
</evidence>
<dbReference type="InParanoid" id="B4DBC6"/>
<keyword evidence="3" id="KW-0479">Metal-binding</keyword>
<evidence type="ECO:0000313" key="8">
    <source>
        <dbReference type="Proteomes" id="UP000005824"/>
    </source>
</evidence>
<dbReference type="Proteomes" id="UP000005824">
    <property type="component" value="Unassembled WGS sequence"/>
</dbReference>
<comment type="caution">
    <text evidence="7">The sequence shown here is derived from an EMBL/GenBank/DDBJ whole genome shotgun (WGS) entry which is preliminary data.</text>
</comment>
<comment type="similarity">
    <text evidence="6">Belongs to the radical SAM superfamily. Anaerobic sulfatase-maturating enzyme family.</text>
</comment>
<dbReference type="eggNOG" id="COG0641">
    <property type="taxonomic scope" value="Bacteria"/>
</dbReference>
<dbReference type="PANTHER" id="PTHR43273:SF3">
    <property type="entry name" value="ANAEROBIC SULFATASE-MATURATING ENZYME HOMOLOG ASLB-RELATED"/>
    <property type="match status" value="1"/>
</dbReference>
<dbReference type="SFLD" id="SFLDG01386">
    <property type="entry name" value="main_SPASM_domain-containing"/>
    <property type="match status" value="1"/>
</dbReference>
<name>B4DBC6_9BACT</name>
<keyword evidence="8" id="KW-1185">Reference proteome</keyword>
<keyword evidence="5" id="KW-0411">Iron-sulfur</keyword>
<dbReference type="Gene3D" id="3.20.20.70">
    <property type="entry name" value="Aldolase class I"/>
    <property type="match status" value="1"/>
</dbReference>
<evidence type="ECO:0000256" key="1">
    <source>
        <dbReference type="ARBA" id="ARBA00001966"/>
    </source>
</evidence>
<dbReference type="SFLD" id="SFLDG01072">
    <property type="entry name" value="dehydrogenase_like"/>
    <property type="match status" value="1"/>
</dbReference>
<accession>B4DBC6</accession>
<evidence type="ECO:0000313" key="7">
    <source>
        <dbReference type="EMBL" id="EDY16216.1"/>
    </source>
</evidence>
<dbReference type="SUPFAM" id="SSF102114">
    <property type="entry name" value="Radical SAM enzymes"/>
    <property type="match status" value="1"/>
</dbReference>
<evidence type="ECO:0000256" key="5">
    <source>
        <dbReference type="ARBA" id="ARBA00023014"/>
    </source>
</evidence>
<keyword evidence="4" id="KW-0408">Iron</keyword>
<dbReference type="EMBL" id="ABVL01000037">
    <property type="protein sequence ID" value="EDY16216.1"/>
    <property type="molecule type" value="Genomic_DNA"/>
</dbReference>
<dbReference type="InterPro" id="IPR058240">
    <property type="entry name" value="rSAM_sf"/>
</dbReference>
<dbReference type="RefSeq" id="WP_006983535.1">
    <property type="nucleotide sequence ID" value="NZ_ABVL01000037.1"/>
</dbReference>
<dbReference type="STRING" id="497964.CfE428DRAFT_6217"/>
<dbReference type="InterPro" id="IPR007197">
    <property type="entry name" value="rSAM"/>
</dbReference>
<protein>
    <submittedName>
        <fullName evidence="7">Radical SAM domain protein</fullName>
    </submittedName>
</protein>
<dbReference type="GO" id="GO:0016491">
    <property type="term" value="F:oxidoreductase activity"/>
    <property type="evidence" value="ECO:0007669"/>
    <property type="project" value="InterPro"/>
</dbReference>
<keyword evidence="2" id="KW-0949">S-adenosyl-L-methionine</keyword>
<comment type="cofactor">
    <cofactor evidence="1">
        <name>[4Fe-4S] cluster</name>
        <dbReference type="ChEBI" id="CHEBI:49883"/>
    </cofactor>
</comment>
<sequence length="399" mass="44434">MNGRIFSVILLPTAECNVACDYCFEHKEPHRLSSALLPLLTRRLLDHLEHEGIEECEIYWQGGEAMIMGPAWFAEAGRIMDTAAAARGRRFRHFLQTNLIGYSSAWNEVLHGMFGGELGTSMDFPNTHRKLLNGDAAGYTKTWTRRLHEARDAGIEIGVIAVLHQGSLDVGPEAFYRYFTEELGLKNFQVNTPFPGGPANHDGIHLDDGELGRFLAGLLDVWMERGQGSGVSLGPFDALIQHFTGAPARLPCIWKENCSNQFISVDAKGTVAQCDCWVTSYPEAFFGNIFREPDLTQMLRTSPARRQFVERPKHLVEHEDCLACRWLSICHGGCPVRTYSALGTMLAKDPYCEVYKAVFARAEHHARALLRDRIRLSRQATPAASSTTIRAPKVAAATS</sequence>
<dbReference type="AlphaFoldDB" id="B4DBC6"/>
<dbReference type="SFLD" id="SFLDS00029">
    <property type="entry name" value="Radical_SAM"/>
    <property type="match status" value="1"/>
</dbReference>
<dbReference type="InterPro" id="IPR013785">
    <property type="entry name" value="Aldolase_TIM"/>
</dbReference>
<evidence type="ECO:0000256" key="2">
    <source>
        <dbReference type="ARBA" id="ARBA00022691"/>
    </source>
</evidence>
<dbReference type="InterPro" id="IPR023885">
    <property type="entry name" value="4Fe4S-binding_SPASM_dom"/>
</dbReference>
<dbReference type="FunCoup" id="B4DBC6">
    <property type="interactions" value="26"/>
</dbReference>
<proteinExistence type="inferred from homology"/>
<dbReference type="PANTHER" id="PTHR43273">
    <property type="entry name" value="ANAEROBIC SULFATASE-MATURATING ENZYME HOMOLOG ASLB-RELATED"/>
    <property type="match status" value="1"/>
</dbReference>
<evidence type="ECO:0000256" key="4">
    <source>
        <dbReference type="ARBA" id="ARBA00023004"/>
    </source>
</evidence>
<reference evidence="7 8" key="1">
    <citation type="journal article" date="2011" name="J. Bacteriol.">
        <title>Genome sequence of Chthoniobacter flavus Ellin428, an aerobic heterotrophic soil bacterium.</title>
        <authorList>
            <person name="Kant R."/>
            <person name="van Passel M.W."/>
            <person name="Palva A."/>
            <person name="Lucas S."/>
            <person name="Lapidus A."/>
            <person name="Glavina Del Rio T."/>
            <person name="Dalin E."/>
            <person name="Tice H."/>
            <person name="Bruce D."/>
            <person name="Goodwin L."/>
            <person name="Pitluck S."/>
            <person name="Larimer F.W."/>
            <person name="Land M.L."/>
            <person name="Hauser L."/>
            <person name="Sangwan P."/>
            <person name="de Vos W.M."/>
            <person name="Janssen P.H."/>
            <person name="Smidt H."/>
        </authorList>
    </citation>
    <scope>NUCLEOTIDE SEQUENCE [LARGE SCALE GENOMIC DNA]</scope>
    <source>
        <strain evidence="7 8">Ellin428</strain>
    </source>
</reference>